<evidence type="ECO:0000256" key="3">
    <source>
        <dbReference type="ARBA" id="ARBA00007090"/>
    </source>
</evidence>
<evidence type="ECO:0000256" key="10">
    <source>
        <dbReference type="ARBA" id="ARBA00022801"/>
    </source>
</evidence>
<evidence type="ECO:0000259" key="19">
    <source>
        <dbReference type="Pfam" id="PF00905"/>
    </source>
</evidence>
<feature type="domain" description="Penicillin-binding protein transpeptidase" evidence="19">
    <location>
        <begin position="435"/>
        <end position="693"/>
    </location>
</feature>
<feature type="domain" description="Glycosyl transferase family 51" evidence="20">
    <location>
        <begin position="69"/>
        <end position="246"/>
    </location>
</feature>
<dbReference type="GO" id="GO:0008658">
    <property type="term" value="F:penicillin binding"/>
    <property type="evidence" value="ECO:0007669"/>
    <property type="project" value="InterPro"/>
</dbReference>
<dbReference type="PANTHER" id="PTHR32282">
    <property type="entry name" value="BINDING PROTEIN TRANSPEPTIDASE, PUTATIVE-RELATED"/>
    <property type="match status" value="1"/>
</dbReference>
<dbReference type="SUPFAM" id="SSF53955">
    <property type="entry name" value="Lysozyme-like"/>
    <property type="match status" value="1"/>
</dbReference>
<evidence type="ECO:0000313" key="22">
    <source>
        <dbReference type="Proteomes" id="UP000198999"/>
    </source>
</evidence>
<dbReference type="Pfam" id="PF00912">
    <property type="entry name" value="Transgly"/>
    <property type="match status" value="1"/>
</dbReference>
<dbReference type="Proteomes" id="UP000198999">
    <property type="component" value="Unassembled WGS sequence"/>
</dbReference>
<evidence type="ECO:0000256" key="13">
    <source>
        <dbReference type="ARBA" id="ARBA00023136"/>
    </source>
</evidence>
<dbReference type="SUPFAM" id="SSF56601">
    <property type="entry name" value="beta-lactamase/transpeptidase-like"/>
    <property type="match status" value="1"/>
</dbReference>
<evidence type="ECO:0000256" key="15">
    <source>
        <dbReference type="ARBA" id="ARBA00023316"/>
    </source>
</evidence>
<keyword evidence="18" id="KW-1133">Transmembrane helix</keyword>
<evidence type="ECO:0000256" key="6">
    <source>
        <dbReference type="ARBA" id="ARBA00022645"/>
    </source>
</evidence>
<evidence type="ECO:0000259" key="20">
    <source>
        <dbReference type="Pfam" id="PF00912"/>
    </source>
</evidence>
<evidence type="ECO:0000256" key="8">
    <source>
        <dbReference type="ARBA" id="ARBA00022676"/>
    </source>
</evidence>
<keyword evidence="7" id="KW-0645">Protease</keyword>
<proteinExistence type="inferred from homology"/>
<keyword evidence="8" id="KW-0328">Glycosyltransferase</keyword>
<dbReference type="GO" id="GO:0071555">
    <property type="term" value="P:cell wall organization"/>
    <property type="evidence" value="ECO:0007669"/>
    <property type="project" value="UniProtKB-KW"/>
</dbReference>
<gene>
    <name evidence="21" type="ORF">SAMN05421824_0238</name>
</gene>
<protein>
    <submittedName>
        <fullName evidence="21">Penicillin-binding protein 1A</fullName>
    </submittedName>
</protein>
<keyword evidence="10" id="KW-0378">Hydrolase</keyword>
<dbReference type="InterPro" id="IPR012338">
    <property type="entry name" value="Beta-lactam/transpept-like"/>
</dbReference>
<keyword evidence="15" id="KW-0961">Cell wall biogenesis/degradation</keyword>
<keyword evidence="12" id="KW-0573">Peptidoglycan synthesis</keyword>
<comment type="subcellular location">
    <subcellularLocation>
        <location evidence="1">Cell membrane</location>
    </subcellularLocation>
</comment>
<dbReference type="InterPro" id="IPR001460">
    <property type="entry name" value="PCN-bd_Tpept"/>
</dbReference>
<evidence type="ECO:0000256" key="14">
    <source>
        <dbReference type="ARBA" id="ARBA00023268"/>
    </source>
</evidence>
<evidence type="ECO:0000256" key="11">
    <source>
        <dbReference type="ARBA" id="ARBA00022960"/>
    </source>
</evidence>
<evidence type="ECO:0000256" key="17">
    <source>
        <dbReference type="ARBA" id="ARBA00049902"/>
    </source>
</evidence>
<name>A0A1H9AIZ6_9FLAO</name>
<dbReference type="GO" id="GO:0009002">
    <property type="term" value="F:serine-type D-Ala-D-Ala carboxypeptidase activity"/>
    <property type="evidence" value="ECO:0007669"/>
    <property type="project" value="UniProtKB-EC"/>
</dbReference>
<dbReference type="InterPro" id="IPR036950">
    <property type="entry name" value="PBP_transglycosylase"/>
</dbReference>
<keyword evidence="14" id="KW-0511">Multifunctional enzyme</keyword>
<organism evidence="21 22">
    <name type="scientific">Hyunsoonleella jejuensis</name>
    <dbReference type="NCBI Taxonomy" id="419940"/>
    <lineage>
        <taxon>Bacteria</taxon>
        <taxon>Pseudomonadati</taxon>
        <taxon>Bacteroidota</taxon>
        <taxon>Flavobacteriia</taxon>
        <taxon>Flavobacteriales</taxon>
        <taxon>Flavobacteriaceae</taxon>
    </lineage>
</organism>
<dbReference type="GO" id="GO:0008360">
    <property type="term" value="P:regulation of cell shape"/>
    <property type="evidence" value="ECO:0007669"/>
    <property type="project" value="UniProtKB-KW"/>
</dbReference>
<evidence type="ECO:0000256" key="16">
    <source>
        <dbReference type="ARBA" id="ARBA00034000"/>
    </source>
</evidence>
<keyword evidence="13 18" id="KW-0472">Membrane</keyword>
<dbReference type="EMBL" id="FOFN01000001">
    <property type="protein sequence ID" value="SEP75928.1"/>
    <property type="molecule type" value="Genomic_DNA"/>
</dbReference>
<keyword evidence="5" id="KW-1003">Cell membrane</keyword>
<comment type="similarity">
    <text evidence="4">In the N-terminal section; belongs to the glycosyltransferase 51 family.</text>
</comment>
<evidence type="ECO:0000256" key="7">
    <source>
        <dbReference type="ARBA" id="ARBA00022670"/>
    </source>
</evidence>
<evidence type="ECO:0000256" key="1">
    <source>
        <dbReference type="ARBA" id="ARBA00004236"/>
    </source>
</evidence>
<dbReference type="InterPro" id="IPR023346">
    <property type="entry name" value="Lysozyme-like_dom_sf"/>
</dbReference>
<accession>A0A1H9AIZ6</accession>
<evidence type="ECO:0000256" key="2">
    <source>
        <dbReference type="ARBA" id="ARBA00004752"/>
    </source>
</evidence>
<evidence type="ECO:0000256" key="12">
    <source>
        <dbReference type="ARBA" id="ARBA00022984"/>
    </source>
</evidence>
<dbReference type="Gene3D" id="1.10.3810.10">
    <property type="entry name" value="Biosynthetic peptidoglycan transglycosylase-like"/>
    <property type="match status" value="1"/>
</dbReference>
<dbReference type="RefSeq" id="WP_092574360.1">
    <property type="nucleotide sequence ID" value="NZ_FOFN01000001.1"/>
</dbReference>
<feature type="transmembrane region" description="Helical" evidence="18">
    <location>
        <begin position="20"/>
        <end position="44"/>
    </location>
</feature>
<comment type="catalytic activity">
    <reaction evidence="16">
        <text>Preferential cleavage: (Ac)2-L-Lys-D-Ala-|-D-Ala. Also transpeptidation of peptidyl-alanyl moieties that are N-acyl substituents of D-alanine.</text>
        <dbReference type="EC" id="3.4.16.4"/>
    </reaction>
</comment>
<comment type="pathway">
    <text evidence="2">Cell wall biogenesis; peptidoglycan biosynthesis.</text>
</comment>
<dbReference type="GO" id="GO:0008955">
    <property type="term" value="F:peptidoglycan glycosyltransferase activity"/>
    <property type="evidence" value="ECO:0007669"/>
    <property type="project" value="UniProtKB-EC"/>
</dbReference>
<dbReference type="AlphaFoldDB" id="A0A1H9AIZ6"/>
<evidence type="ECO:0000313" key="21">
    <source>
        <dbReference type="EMBL" id="SEP75928.1"/>
    </source>
</evidence>
<dbReference type="Gene3D" id="3.40.710.10">
    <property type="entry name" value="DD-peptidase/beta-lactamase superfamily"/>
    <property type="match status" value="2"/>
</dbReference>
<keyword evidence="18" id="KW-0812">Transmembrane</keyword>
<keyword evidence="6" id="KW-0121">Carboxypeptidase</keyword>
<comment type="similarity">
    <text evidence="3">In the C-terminal section; belongs to the transpeptidase family.</text>
</comment>
<keyword evidence="11" id="KW-0133">Cell shape</keyword>
<reference evidence="21 22" key="1">
    <citation type="submission" date="2016-10" db="EMBL/GenBank/DDBJ databases">
        <authorList>
            <person name="de Groot N.N."/>
        </authorList>
    </citation>
    <scope>NUCLEOTIDE SEQUENCE [LARGE SCALE GENOMIC DNA]</scope>
    <source>
        <strain evidence="21 22">DSM 21035</strain>
    </source>
</reference>
<dbReference type="InterPro" id="IPR001264">
    <property type="entry name" value="Glyco_trans_51"/>
</dbReference>
<dbReference type="InterPro" id="IPR050396">
    <property type="entry name" value="Glycosyltr_51/Transpeptidase"/>
</dbReference>
<evidence type="ECO:0000256" key="4">
    <source>
        <dbReference type="ARBA" id="ARBA00007739"/>
    </source>
</evidence>
<dbReference type="GO" id="GO:0009252">
    <property type="term" value="P:peptidoglycan biosynthetic process"/>
    <property type="evidence" value="ECO:0007669"/>
    <property type="project" value="UniProtKB-KW"/>
</dbReference>
<dbReference type="STRING" id="419940.SAMN05421824_0238"/>
<dbReference type="PANTHER" id="PTHR32282:SF11">
    <property type="entry name" value="PENICILLIN-BINDING PROTEIN 1B"/>
    <property type="match status" value="1"/>
</dbReference>
<sequence>MAKTKKQTGEVQSFSKYVRWFWMVFLGGTLAVILIFLLASWGVFGEMPDHTVLENPKTNLATEIISSDGKTLGKFYFNDNRTPVGYEELPGNLVDALIATEDARFHDHAGIDARGTLRAAIFLGRNGGASTISQQLAKQLFHRREKANLVEKLSQKVREWIIATRLERQYTKEEIIAQYFNIYDFGNNADGIRSAASIYFDKEPNELALKESAMLVGMFKNSSLYNPRRNPVGVKNRRNVVLAQMEKYGYIDEKLRDSLQQTELDLKYTPQSHRDGMATYFRGYLAGFMKDWIMKNPKPDGTKWSLYNDGLTIYTTIDSRMQKYAEDAVQQHMPRLQAEFFVQNTPKRNPTAPFLELEKEEIKDLMNRSMKQSERWRHMKYDLKKSDKEIVESFQKPVPMSVFAWIDGEPSEIDTIMKPMDSMRYYKSFLRTGMMSMDPRTGHVKAWVGGMDYKHFQYDMVKQGKRQIGSTFKPLVYTAAIDQLHFSPCDEFPDTPFCIEANKYGNPEEWCPKNSNNDYGGNRTLKNALANSVNTVTARLIDKVGPQTVADLAAKLGIESEVPPVPSIALGTPDISVYEMVGAYATFANKGVYTKPVMVTSIEDKNGTILYQFKPETRDVLSEETAYVATKLMEGVTQSGSGARLRTRGADSYRADYKEIVTGYPYEFTNPIAGKTGTTQNQSDGWFMGMVPNLVTGVWVGGEDRAVHFRTITYGQGAAMALPIWGIYMKSCYADESLDISKEDFEEPENLSIIVDCSKTTGKTVINSDDQLEDDVPEDLEF</sequence>
<comment type="catalytic activity">
    <reaction evidence="17">
        <text>[GlcNAc-(1-&gt;4)-Mur2Ac(oyl-L-Ala-gamma-D-Glu-L-Lys-D-Ala-D-Ala)](n)-di-trans,octa-cis-undecaprenyl diphosphate + beta-D-GlcNAc-(1-&gt;4)-Mur2Ac(oyl-L-Ala-gamma-D-Glu-L-Lys-D-Ala-D-Ala)-di-trans,octa-cis-undecaprenyl diphosphate = [GlcNAc-(1-&gt;4)-Mur2Ac(oyl-L-Ala-gamma-D-Glu-L-Lys-D-Ala-D-Ala)](n+1)-di-trans,octa-cis-undecaprenyl diphosphate + di-trans,octa-cis-undecaprenyl diphosphate + H(+)</text>
        <dbReference type="Rhea" id="RHEA:23708"/>
        <dbReference type="Rhea" id="RHEA-COMP:9602"/>
        <dbReference type="Rhea" id="RHEA-COMP:9603"/>
        <dbReference type="ChEBI" id="CHEBI:15378"/>
        <dbReference type="ChEBI" id="CHEBI:58405"/>
        <dbReference type="ChEBI" id="CHEBI:60033"/>
        <dbReference type="ChEBI" id="CHEBI:78435"/>
        <dbReference type="EC" id="2.4.99.28"/>
    </reaction>
</comment>
<evidence type="ECO:0000256" key="5">
    <source>
        <dbReference type="ARBA" id="ARBA00022475"/>
    </source>
</evidence>
<dbReference type="GO" id="GO:0005886">
    <property type="term" value="C:plasma membrane"/>
    <property type="evidence" value="ECO:0007669"/>
    <property type="project" value="UniProtKB-SubCell"/>
</dbReference>
<dbReference type="GO" id="GO:0030288">
    <property type="term" value="C:outer membrane-bounded periplasmic space"/>
    <property type="evidence" value="ECO:0007669"/>
    <property type="project" value="TreeGrafter"/>
</dbReference>
<evidence type="ECO:0000256" key="9">
    <source>
        <dbReference type="ARBA" id="ARBA00022679"/>
    </source>
</evidence>
<dbReference type="Pfam" id="PF00905">
    <property type="entry name" value="Transpeptidase"/>
    <property type="match status" value="1"/>
</dbReference>
<dbReference type="GO" id="GO:0006508">
    <property type="term" value="P:proteolysis"/>
    <property type="evidence" value="ECO:0007669"/>
    <property type="project" value="UniProtKB-KW"/>
</dbReference>
<keyword evidence="22" id="KW-1185">Reference proteome</keyword>
<keyword evidence="9" id="KW-0808">Transferase</keyword>
<evidence type="ECO:0000256" key="18">
    <source>
        <dbReference type="SAM" id="Phobius"/>
    </source>
</evidence>
<dbReference type="OrthoDB" id="9766909at2"/>